<evidence type="ECO:0000256" key="5">
    <source>
        <dbReference type="RuleBase" id="RU004379"/>
    </source>
</evidence>
<sequence>MMLGYRPPLLRILLLLLLGTPCMARAILDVHKHKYPAAAPYTPVSYVIEPMDPPPDYEEEQFAASGLDDKTVRRLFIRKVFAVLSLQLFVTCGVVAVFTFERHVKLFVQLNNWTYWVGYMVFLVPYFILSCCSEFRRKHPWNLIALTVLTLAMSYMIGVISSFYDTDIVIIAVGITGLVCCTVMVFSLQTRFDFTSCYGVLCVCGTVFFFFGILCIFLYSRIMDLIYSALGALLFTCFLAVDTQLLLGNKKVSLNPEEYIFATLSLYLDIIHIFLYILRIMGRVRS</sequence>
<evidence type="ECO:0000256" key="2">
    <source>
        <dbReference type="ARBA" id="ARBA00022692"/>
    </source>
</evidence>
<evidence type="ECO:0000256" key="3">
    <source>
        <dbReference type="ARBA" id="ARBA00022989"/>
    </source>
</evidence>
<dbReference type="InterPro" id="IPR006214">
    <property type="entry name" value="Bax_inhibitor_1-related"/>
</dbReference>
<feature type="transmembrane region" description="Helical" evidence="5">
    <location>
        <begin position="80"/>
        <end position="100"/>
    </location>
</feature>
<dbReference type="EMBL" id="SOYY01000024">
    <property type="protein sequence ID" value="KAA0702593.1"/>
    <property type="molecule type" value="Genomic_DNA"/>
</dbReference>
<keyword evidence="3 5" id="KW-1133">Transmembrane helix</keyword>
<keyword evidence="8" id="KW-1185">Reference proteome</keyword>
<dbReference type="PANTHER" id="PTHR23291">
    <property type="entry name" value="BAX INHIBITOR-RELATED"/>
    <property type="match status" value="1"/>
</dbReference>
<accession>A0A5A9MZT3</accession>
<feature type="signal peptide" evidence="6">
    <location>
        <begin position="1"/>
        <end position="24"/>
    </location>
</feature>
<comment type="similarity">
    <text evidence="5">Belongs to the BI1 family.</text>
</comment>
<dbReference type="PANTHER" id="PTHR23291:SF77">
    <property type="entry name" value="GLUTAMATE RECEPTOR, IONOTROPIC, N-METHYL D-ASPARTATE-ASSOCIATED PROTEIN 1B (GLUTAMATE BINDING) ISOFORM X1"/>
    <property type="match status" value="1"/>
</dbReference>
<feature type="chain" id="PRO_5023012269" evidence="6">
    <location>
        <begin position="25"/>
        <end position="286"/>
    </location>
</feature>
<proteinExistence type="inferred from homology"/>
<dbReference type="GO" id="GO:0005783">
    <property type="term" value="C:endoplasmic reticulum"/>
    <property type="evidence" value="ECO:0007669"/>
    <property type="project" value="TreeGrafter"/>
</dbReference>
<evidence type="ECO:0000256" key="6">
    <source>
        <dbReference type="SAM" id="SignalP"/>
    </source>
</evidence>
<dbReference type="Pfam" id="PF01027">
    <property type="entry name" value="Bax1-I"/>
    <property type="match status" value="1"/>
</dbReference>
<keyword evidence="6" id="KW-0732">Signal</keyword>
<dbReference type="AlphaFoldDB" id="A0A5A9MZT3"/>
<evidence type="ECO:0000313" key="8">
    <source>
        <dbReference type="Proteomes" id="UP000324632"/>
    </source>
</evidence>
<reference evidence="7 8" key="1">
    <citation type="journal article" date="2019" name="Mol. Ecol. Resour.">
        <title>Chromosome-level genome assembly of Triplophysa tibetana, a fish adapted to the harsh high-altitude environment of the Tibetan Plateau.</title>
        <authorList>
            <person name="Yang X."/>
            <person name="Liu H."/>
            <person name="Ma Z."/>
            <person name="Zou Y."/>
            <person name="Zou M."/>
            <person name="Mao Y."/>
            <person name="Li X."/>
            <person name="Wang H."/>
            <person name="Chen T."/>
            <person name="Wang W."/>
            <person name="Yang R."/>
        </authorList>
    </citation>
    <scope>NUCLEOTIDE SEQUENCE [LARGE SCALE GENOMIC DNA]</scope>
    <source>
        <strain evidence="7">TTIB1903HZAU</strain>
        <tissue evidence="7">Muscle</tissue>
    </source>
</reference>
<dbReference type="GO" id="GO:0005794">
    <property type="term" value="C:Golgi apparatus"/>
    <property type="evidence" value="ECO:0007669"/>
    <property type="project" value="TreeGrafter"/>
</dbReference>
<evidence type="ECO:0000256" key="1">
    <source>
        <dbReference type="ARBA" id="ARBA00004141"/>
    </source>
</evidence>
<protein>
    <submittedName>
        <fullName evidence="7">Protein lifeguard 1</fullName>
    </submittedName>
</protein>
<keyword evidence="2 5" id="KW-0812">Transmembrane</keyword>
<comment type="subcellular location">
    <subcellularLocation>
        <location evidence="1">Membrane</location>
        <topology evidence="1">Multi-pass membrane protein</topology>
    </subcellularLocation>
</comment>
<evidence type="ECO:0000313" key="7">
    <source>
        <dbReference type="EMBL" id="KAA0702593.1"/>
    </source>
</evidence>
<evidence type="ECO:0000256" key="4">
    <source>
        <dbReference type="ARBA" id="ARBA00023136"/>
    </source>
</evidence>
<dbReference type="GO" id="GO:0016020">
    <property type="term" value="C:membrane"/>
    <property type="evidence" value="ECO:0007669"/>
    <property type="project" value="UniProtKB-SubCell"/>
</dbReference>
<feature type="transmembrane region" description="Helical" evidence="5">
    <location>
        <begin position="198"/>
        <end position="219"/>
    </location>
</feature>
<dbReference type="Proteomes" id="UP000324632">
    <property type="component" value="Chromosome 24"/>
</dbReference>
<comment type="caution">
    <text evidence="7">The sequence shown here is derived from an EMBL/GenBank/DDBJ whole genome shotgun (WGS) entry which is preliminary data.</text>
</comment>
<gene>
    <name evidence="7" type="ORF">E1301_Tti022146</name>
</gene>
<keyword evidence="4 5" id="KW-0472">Membrane</keyword>
<feature type="transmembrane region" description="Helical" evidence="5">
    <location>
        <begin position="259"/>
        <end position="278"/>
    </location>
</feature>
<feature type="transmembrane region" description="Helical" evidence="5">
    <location>
        <begin position="112"/>
        <end position="129"/>
    </location>
</feature>
<dbReference type="CDD" id="cd10428">
    <property type="entry name" value="LFG_like"/>
    <property type="match status" value="1"/>
</dbReference>
<dbReference type="GO" id="GO:2001234">
    <property type="term" value="P:negative regulation of apoptotic signaling pathway"/>
    <property type="evidence" value="ECO:0007669"/>
    <property type="project" value="TreeGrafter"/>
</dbReference>
<feature type="transmembrane region" description="Helical" evidence="5">
    <location>
        <begin position="226"/>
        <end position="247"/>
    </location>
</feature>
<feature type="transmembrane region" description="Helical" evidence="5">
    <location>
        <begin position="168"/>
        <end position="186"/>
    </location>
</feature>
<feature type="transmembrane region" description="Helical" evidence="5">
    <location>
        <begin position="141"/>
        <end position="161"/>
    </location>
</feature>
<name>A0A5A9MZT3_9TELE</name>
<organism evidence="7 8">
    <name type="scientific">Triplophysa tibetana</name>
    <dbReference type="NCBI Taxonomy" id="1572043"/>
    <lineage>
        <taxon>Eukaryota</taxon>
        <taxon>Metazoa</taxon>
        <taxon>Chordata</taxon>
        <taxon>Craniata</taxon>
        <taxon>Vertebrata</taxon>
        <taxon>Euteleostomi</taxon>
        <taxon>Actinopterygii</taxon>
        <taxon>Neopterygii</taxon>
        <taxon>Teleostei</taxon>
        <taxon>Ostariophysi</taxon>
        <taxon>Cypriniformes</taxon>
        <taxon>Nemacheilidae</taxon>
        <taxon>Triplophysa</taxon>
    </lineage>
</organism>